<dbReference type="Pfam" id="PF02883">
    <property type="entry name" value="Alpha_adaptinC2"/>
    <property type="match status" value="1"/>
</dbReference>
<dbReference type="InterPro" id="IPR002553">
    <property type="entry name" value="Clathrin/coatomer_adapt-like_N"/>
</dbReference>
<keyword evidence="8 10" id="KW-0968">Cytoplasmic vesicle</keyword>
<dbReference type="SUPFAM" id="SSF48371">
    <property type="entry name" value="ARM repeat"/>
    <property type="match status" value="1"/>
</dbReference>
<dbReference type="GO" id="GO:0006886">
    <property type="term" value="P:intracellular protein transport"/>
    <property type="evidence" value="ECO:0007669"/>
    <property type="project" value="UniProtKB-UniRule"/>
</dbReference>
<dbReference type="SMART" id="SM00809">
    <property type="entry name" value="Alpha_adaptinC2"/>
    <property type="match status" value="1"/>
</dbReference>
<evidence type="ECO:0000256" key="6">
    <source>
        <dbReference type="ARBA" id="ARBA00023034"/>
    </source>
</evidence>
<dbReference type="InterPro" id="IPR017107">
    <property type="entry name" value="AP1_complex_gsu"/>
</dbReference>
<evidence type="ECO:0000256" key="9">
    <source>
        <dbReference type="ARBA" id="ARBA00029433"/>
    </source>
</evidence>
<accession>A0A0R3S1H2</accession>
<evidence type="ECO:0000313" key="12">
    <source>
        <dbReference type="Proteomes" id="UP000050640"/>
    </source>
</evidence>
<evidence type="ECO:0000313" key="13">
    <source>
        <dbReference type="WBParaSite" id="EEL_0000851601-mRNA-1"/>
    </source>
</evidence>
<protein>
    <recommendedName>
        <fullName evidence="10">AP-1 complex subunit gamma</fullName>
    </recommendedName>
</protein>
<evidence type="ECO:0000256" key="8">
    <source>
        <dbReference type="ARBA" id="ARBA00023329"/>
    </source>
</evidence>
<keyword evidence="12" id="KW-1185">Reference proteome</keyword>
<dbReference type="AlphaFoldDB" id="A0A0R3S1H2"/>
<dbReference type="PROSITE" id="PS50180">
    <property type="entry name" value="GAE"/>
    <property type="match status" value="1"/>
</dbReference>
<dbReference type="InterPro" id="IPR008152">
    <property type="entry name" value="Clathrin_a/b/g-adaptin_app_Ig"/>
</dbReference>
<feature type="domain" description="GAE" evidence="11">
    <location>
        <begin position="792"/>
        <end position="908"/>
    </location>
</feature>
<dbReference type="InterPro" id="IPR050840">
    <property type="entry name" value="Adaptor_Complx_Large_Subunit"/>
</dbReference>
<comment type="similarity">
    <text evidence="3 10">Belongs to the adaptor complexes large subunit family.</text>
</comment>
<evidence type="ECO:0000256" key="3">
    <source>
        <dbReference type="ARBA" id="ARBA00006613"/>
    </source>
</evidence>
<name>A0A0R3S1H2_9BILA</name>
<dbReference type="WBParaSite" id="EEL_0000851601-mRNA-1">
    <property type="protein sequence ID" value="EEL_0000851601-mRNA-1"/>
    <property type="gene ID" value="EEL_0000851601"/>
</dbReference>
<dbReference type="InterPro" id="IPR013041">
    <property type="entry name" value="Clathrin_app_Ig-like_sf"/>
</dbReference>
<keyword evidence="5 10" id="KW-0653">Protein transport</keyword>
<evidence type="ECO:0000256" key="4">
    <source>
        <dbReference type="ARBA" id="ARBA00022448"/>
    </source>
</evidence>
<comment type="subcellular location">
    <subcellularLocation>
        <location evidence="1">Cytoplasmic vesicle membrane</location>
    </subcellularLocation>
    <subcellularLocation>
        <location evidence="9">Endomembrane system</location>
        <topology evidence="9">Peripheral membrane protein</topology>
        <orientation evidence="9">Cytoplasmic side</orientation>
    </subcellularLocation>
    <subcellularLocation>
        <location evidence="2">Golgi apparatus</location>
    </subcellularLocation>
</comment>
<dbReference type="GO" id="GO:0030121">
    <property type="term" value="C:AP-1 adaptor complex"/>
    <property type="evidence" value="ECO:0007669"/>
    <property type="project" value="InterPro"/>
</dbReference>
<evidence type="ECO:0000256" key="5">
    <source>
        <dbReference type="ARBA" id="ARBA00022927"/>
    </source>
</evidence>
<dbReference type="PIRSF" id="PIRSF037094">
    <property type="entry name" value="AP1_complex_gamma"/>
    <property type="match status" value="1"/>
</dbReference>
<dbReference type="STRING" id="1147741.A0A0R3S1H2"/>
<proteinExistence type="inferred from homology"/>
<evidence type="ECO:0000256" key="10">
    <source>
        <dbReference type="PIRNR" id="PIRNR037094"/>
    </source>
</evidence>
<reference evidence="13" key="1">
    <citation type="submission" date="2016-04" db="UniProtKB">
        <authorList>
            <consortium name="WormBaseParasite"/>
        </authorList>
    </citation>
    <scope>IDENTIFICATION</scope>
</reference>
<evidence type="ECO:0000259" key="11">
    <source>
        <dbReference type="PROSITE" id="PS50180"/>
    </source>
</evidence>
<dbReference type="InterPro" id="IPR011989">
    <property type="entry name" value="ARM-like"/>
</dbReference>
<dbReference type="PANTHER" id="PTHR22780">
    <property type="entry name" value="ADAPTIN, ALPHA/GAMMA/EPSILON"/>
    <property type="match status" value="1"/>
</dbReference>
<dbReference type="Gene3D" id="2.60.40.1230">
    <property type="match status" value="1"/>
</dbReference>
<dbReference type="Proteomes" id="UP000050640">
    <property type="component" value="Unplaced"/>
</dbReference>
<dbReference type="Gene3D" id="1.25.10.10">
    <property type="entry name" value="Leucine-rich Repeat Variant"/>
    <property type="match status" value="1"/>
</dbReference>
<keyword evidence="4 10" id="KW-0813">Transport</keyword>
<dbReference type="SUPFAM" id="SSF49348">
    <property type="entry name" value="Clathrin adaptor appendage domain"/>
    <property type="match status" value="1"/>
</dbReference>
<dbReference type="InterPro" id="IPR016024">
    <property type="entry name" value="ARM-type_fold"/>
</dbReference>
<organism evidence="12 13">
    <name type="scientific">Elaeophora elaphi</name>
    <dbReference type="NCBI Taxonomy" id="1147741"/>
    <lineage>
        <taxon>Eukaryota</taxon>
        <taxon>Metazoa</taxon>
        <taxon>Ecdysozoa</taxon>
        <taxon>Nematoda</taxon>
        <taxon>Chromadorea</taxon>
        <taxon>Rhabditida</taxon>
        <taxon>Spirurina</taxon>
        <taxon>Spiruromorpha</taxon>
        <taxon>Filarioidea</taxon>
        <taxon>Onchocercidae</taxon>
        <taxon>Elaeophora</taxon>
    </lineage>
</organism>
<dbReference type="Pfam" id="PF01602">
    <property type="entry name" value="Adaptin_N"/>
    <property type="match status" value="1"/>
</dbReference>
<evidence type="ECO:0000256" key="1">
    <source>
        <dbReference type="ARBA" id="ARBA00004156"/>
    </source>
</evidence>
<dbReference type="GO" id="GO:0016192">
    <property type="term" value="P:vesicle-mediated transport"/>
    <property type="evidence" value="ECO:0007669"/>
    <property type="project" value="InterPro"/>
</dbReference>
<dbReference type="InterPro" id="IPR008153">
    <property type="entry name" value="GAE_dom"/>
</dbReference>
<keyword evidence="7 10" id="KW-0472">Membrane</keyword>
<keyword evidence="6 10" id="KW-0333">Golgi apparatus</keyword>
<evidence type="ECO:0000256" key="2">
    <source>
        <dbReference type="ARBA" id="ARBA00004555"/>
    </source>
</evidence>
<evidence type="ECO:0000256" key="7">
    <source>
        <dbReference type="ARBA" id="ARBA00023136"/>
    </source>
</evidence>
<sequence>MGDAISQSLLNKSFLYALVDYFGYKKYIASRLDMATVVEMTIEKIDEVKSRLGRSLGTPMRLRDLIRQVRAARTMAEERAVVDRESANIRETFRDDDSPWKCRNIAKLLYIHMLGYPAHFGQMECMKLVAQPRYTDKRIGYLGAMLLLDERSEVHLLVTNSLKNDLNASTQFVTGLALCTLGSICSSEMCRDLAGEVERLIKSSNTYIKKKAALCAFRIVKKVPELMEMFISCTKSLISEKNHVFEEKGCRKKQSRRYLVNIMTDVLSYRVLGVLIGGITLVTEMCEKSPDVLNHFKKMVPNLVRILKNLLMSGYSPEHDVTGISDPFLQIKVLKLLRILGRYDAKASEEMNDILAQVATNTETSKNVGNAILYETVLTIMEIRSESGLRVLAINILGRFLLNPDKNIRYVALNTLLKTVFVDYNAVQRHRTTVVDCLKDPDVSIRRRAMELCFALINQTNITNMTKEILIFLETADPEFKAECASKMYIATEKYSPNYGWHLDTMIKVLKLAGNYVPDEVVSCMIQLISSHTELQHYAAIQLYRAAQADVVNAQPLLQVAFWTIGEFGDIILQLNDDDVVKVEESSIIDVFERVLPSNLTNTITKSYALTALAKLDTRFNETNNRIRQMIESNKGHLHLELQQRSVEFSRLLNYGELKFGLLERMPIITHNTLNAAAQPIERDASINESSTTENKSETINLLGDLEAPPLLESSEQVKVAESSDLFDLMNLETSVNGLIPAEIMNGTKTIDLVDGLINNFSANKISSKSATSTLNDLDPFDLFSMDASKKASQPSTMAINTNGIEGVLYVDSVFNENSVAALRLLVTNNNPLPVEAFNFQAAVTKAFQIELLPPSSSNLPANRQGTIIQMINIRRISSTHPLKMRIKAFYNIDGRQQLIECLVPKIEGLS</sequence>